<name>A0ABW3IIJ4_9FLAO</name>
<evidence type="ECO:0000256" key="7">
    <source>
        <dbReference type="ARBA" id="ARBA00041682"/>
    </source>
</evidence>
<dbReference type="EMBL" id="JBHTJP010000035">
    <property type="protein sequence ID" value="MFD0977921.1"/>
    <property type="molecule type" value="Genomic_DNA"/>
</dbReference>
<dbReference type="PROSITE" id="PS00373">
    <property type="entry name" value="GART"/>
    <property type="match status" value="1"/>
</dbReference>
<keyword evidence="11" id="KW-1185">Reference proteome</keyword>
<evidence type="ECO:0000256" key="6">
    <source>
        <dbReference type="ARBA" id="ARBA00041324"/>
    </source>
</evidence>
<gene>
    <name evidence="10" type="ORF">ACFQ1G_14080</name>
</gene>
<evidence type="ECO:0000256" key="2">
    <source>
        <dbReference type="ARBA" id="ARBA00012254"/>
    </source>
</evidence>
<evidence type="ECO:0000256" key="8">
    <source>
        <dbReference type="ARBA" id="ARBA00047664"/>
    </source>
</evidence>
<comment type="similarity">
    <text evidence="5">Belongs to the GART family.</text>
</comment>
<evidence type="ECO:0000313" key="10">
    <source>
        <dbReference type="EMBL" id="MFD0977921.1"/>
    </source>
</evidence>
<dbReference type="RefSeq" id="WP_380740602.1">
    <property type="nucleotide sequence ID" value="NZ_JBHTJP010000035.1"/>
</dbReference>
<proteinExistence type="inferred from homology"/>
<dbReference type="InterPro" id="IPR002376">
    <property type="entry name" value="Formyl_transf_N"/>
</dbReference>
<dbReference type="GO" id="GO:0016740">
    <property type="term" value="F:transferase activity"/>
    <property type="evidence" value="ECO:0007669"/>
    <property type="project" value="UniProtKB-KW"/>
</dbReference>
<evidence type="ECO:0000259" key="9">
    <source>
        <dbReference type="Pfam" id="PF00551"/>
    </source>
</evidence>
<comment type="pathway">
    <text evidence="1">Purine metabolism; IMP biosynthesis via de novo pathway; N(2)-formyl-N(1)-(5-phospho-D-ribosyl)glycinamide from N(1)-(5-phospho-D-ribosyl)glycinamide (10-formyl THF route): step 1/1.</text>
</comment>
<dbReference type="Proteomes" id="UP001597100">
    <property type="component" value="Unassembled WGS sequence"/>
</dbReference>
<dbReference type="Pfam" id="PF00551">
    <property type="entry name" value="Formyl_trans_N"/>
    <property type="match status" value="1"/>
</dbReference>
<protein>
    <recommendedName>
        <fullName evidence="2">phosphoribosylglycinamide formyltransferase 1</fullName>
        <ecNumber evidence="2">2.1.2.2</ecNumber>
    </recommendedName>
    <alternativeName>
        <fullName evidence="7">5'-phosphoribosylglycinamide transformylase</fullName>
    </alternativeName>
    <alternativeName>
        <fullName evidence="6">GAR transformylase</fullName>
    </alternativeName>
</protein>
<dbReference type="SUPFAM" id="SSF53328">
    <property type="entry name" value="Formyltransferase"/>
    <property type="match status" value="1"/>
</dbReference>
<keyword evidence="3 10" id="KW-0808">Transferase</keyword>
<evidence type="ECO:0000256" key="5">
    <source>
        <dbReference type="ARBA" id="ARBA00038440"/>
    </source>
</evidence>
<sequence length="269" mass="30512">MKVVLLTSDSLRHNYIAASLAESLDLALIITENKSPNIQDTSSYGKKDAQFLADHFKARAESEEKYFGEYLDFTKKIPSIQVQNGSINNEEIFKIITDTAPDLIVLFGTSIIKEPLLSHFKDRIINLHLGLSPYYRGSATNLYPYLFDEPECIGATIHLATENVDKGAILYQLRPDMAPADTMHDIGNKVIKKAGKVLPKILQEYATGKITPKKQKDSGRLCRNKDVTPYVIREIYKNFEQGMISRYLKNKEKRDLKKPITPKSPIEDF</sequence>
<dbReference type="EC" id="2.1.2.2" evidence="2"/>
<reference evidence="11" key="1">
    <citation type="journal article" date="2019" name="Int. J. Syst. Evol. Microbiol.">
        <title>The Global Catalogue of Microorganisms (GCM) 10K type strain sequencing project: providing services to taxonomists for standard genome sequencing and annotation.</title>
        <authorList>
            <consortium name="The Broad Institute Genomics Platform"/>
            <consortium name="The Broad Institute Genome Sequencing Center for Infectious Disease"/>
            <person name="Wu L."/>
            <person name="Ma J."/>
        </authorList>
    </citation>
    <scope>NUCLEOTIDE SEQUENCE [LARGE SCALE GENOMIC DNA]</scope>
    <source>
        <strain evidence="11">CCUG 60898</strain>
    </source>
</reference>
<accession>A0ABW3IIJ4</accession>
<dbReference type="PANTHER" id="PTHR43369">
    <property type="entry name" value="PHOSPHORIBOSYLGLYCINAMIDE FORMYLTRANSFERASE"/>
    <property type="match status" value="1"/>
</dbReference>
<feature type="domain" description="Formyl transferase N-terminal" evidence="9">
    <location>
        <begin position="57"/>
        <end position="201"/>
    </location>
</feature>
<evidence type="ECO:0000313" key="11">
    <source>
        <dbReference type="Proteomes" id="UP001597100"/>
    </source>
</evidence>
<comment type="catalytic activity">
    <reaction evidence="8">
        <text>N(1)-(5-phospho-beta-D-ribosyl)glycinamide + (6R)-10-formyltetrahydrofolate = N(2)-formyl-N(1)-(5-phospho-beta-D-ribosyl)glycinamide + (6S)-5,6,7,8-tetrahydrofolate + H(+)</text>
        <dbReference type="Rhea" id="RHEA:15053"/>
        <dbReference type="ChEBI" id="CHEBI:15378"/>
        <dbReference type="ChEBI" id="CHEBI:57453"/>
        <dbReference type="ChEBI" id="CHEBI:143788"/>
        <dbReference type="ChEBI" id="CHEBI:147286"/>
        <dbReference type="ChEBI" id="CHEBI:195366"/>
        <dbReference type="EC" id="2.1.2.2"/>
    </reaction>
</comment>
<dbReference type="InterPro" id="IPR036477">
    <property type="entry name" value="Formyl_transf_N_sf"/>
</dbReference>
<dbReference type="CDD" id="cd08653">
    <property type="entry name" value="FMT_core_like_3"/>
    <property type="match status" value="1"/>
</dbReference>
<dbReference type="PANTHER" id="PTHR43369:SF2">
    <property type="entry name" value="PHOSPHORIBOSYLGLYCINAMIDE FORMYLTRANSFERASE"/>
    <property type="match status" value="1"/>
</dbReference>
<evidence type="ECO:0000256" key="3">
    <source>
        <dbReference type="ARBA" id="ARBA00022679"/>
    </source>
</evidence>
<keyword evidence="4" id="KW-0658">Purine biosynthesis</keyword>
<organism evidence="10 11">
    <name type="scientific">Salinimicrobium gaetbulicola</name>
    <dbReference type="NCBI Taxonomy" id="999702"/>
    <lineage>
        <taxon>Bacteria</taxon>
        <taxon>Pseudomonadati</taxon>
        <taxon>Bacteroidota</taxon>
        <taxon>Flavobacteriia</taxon>
        <taxon>Flavobacteriales</taxon>
        <taxon>Flavobacteriaceae</taxon>
        <taxon>Salinimicrobium</taxon>
    </lineage>
</organism>
<evidence type="ECO:0000256" key="4">
    <source>
        <dbReference type="ARBA" id="ARBA00022755"/>
    </source>
</evidence>
<dbReference type="InterPro" id="IPR001555">
    <property type="entry name" value="GART_AS"/>
</dbReference>
<dbReference type="Gene3D" id="3.40.50.170">
    <property type="entry name" value="Formyl transferase, N-terminal domain"/>
    <property type="match status" value="1"/>
</dbReference>
<comment type="caution">
    <text evidence="10">The sequence shown here is derived from an EMBL/GenBank/DDBJ whole genome shotgun (WGS) entry which is preliminary data.</text>
</comment>
<evidence type="ECO:0000256" key="1">
    <source>
        <dbReference type="ARBA" id="ARBA00005054"/>
    </source>
</evidence>